<name>A0A2T1GP37_9CYAN</name>
<dbReference type="RefSeq" id="WP_106299273.1">
    <property type="nucleotide sequence ID" value="NZ_PVWO01000001.1"/>
</dbReference>
<protein>
    <submittedName>
        <fullName evidence="1">DNA-binding protein</fullName>
    </submittedName>
</protein>
<accession>A0A2T1GP37</accession>
<reference evidence="1 2" key="1">
    <citation type="submission" date="2018-03" db="EMBL/GenBank/DDBJ databases">
        <title>The ancient ancestry and fast evolution of plastids.</title>
        <authorList>
            <person name="Moore K.R."/>
            <person name="Magnabosco C."/>
            <person name="Momper L."/>
            <person name="Gold D.A."/>
            <person name="Bosak T."/>
            <person name="Fournier G.P."/>
        </authorList>
    </citation>
    <scope>NUCLEOTIDE SEQUENCE [LARGE SCALE GENOMIC DNA]</scope>
    <source>
        <strain evidence="1 2">CCALA 037</strain>
    </source>
</reference>
<keyword evidence="1" id="KW-0238">DNA-binding</keyword>
<dbReference type="Pfam" id="PF06508">
    <property type="entry name" value="QueC"/>
    <property type="match status" value="1"/>
</dbReference>
<dbReference type="GO" id="GO:0003677">
    <property type="term" value="F:DNA binding"/>
    <property type="evidence" value="ECO:0007669"/>
    <property type="project" value="UniProtKB-KW"/>
</dbReference>
<gene>
    <name evidence="1" type="ORF">C7B77_00025</name>
</gene>
<comment type="caution">
    <text evidence="1">The sequence shown here is derived from an EMBL/GenBank/DDBJ whole genome shotgun (WGS) entry which is preliminary data.</text>
</comment>
<dbReference type="Gene3D" id="3.40.50.620">
    <property type="entry name" value="HUPs"/>
    <property type="match status" value="1"/>
</dbReference>
<evidence type="ECO:0000313" key="1">
    <source>
        <dbReference type="EMBL" id="PSB59618.1"/>
    </source>
</evidence>
<dbReference type="InterPro" id="IPR049676">
    <property type="entry name" value="QatC"/>
</dbReference>
<sequence length="442" mass="49342">MGELLVTQVIVNHIPHKLPESSPNIIPVQIYGLDGRKQRDIATIGNSSIESIKRLGVSISPVEFDLMTLALAVTAADTFVKRNRADDGWTREIELQVSLYEPSIWLEQKERLEEALHFLSGDLWNLEILSGGYKPPDPYPINSRHKTIDLEGRDCVCLFSGGLDSAIGAIDLITDRKSPLLISHSYKGDKSYQNYIAGKLEGEFSRFSVNANPISIGGQTELTMRTRSLNFLAFAALGASAVATVNHLENTQLFVPENGLISLNAPLTSRRIGSLSTRTTHPHFLRSMQEIFDAVGIKVLIHNPYQFKTKGEMLLECKNQITLDRVVSHTVSCSKWKRKRQQCGKCVPCIIRRSAIFALGITESTAYEHQNLLATMSDRGNRDDLFAIMIAINKLSSSNISAWISDSGPLTVDPVTKDLYKQVFQRGMREVDRFLQKEGLLR</sequence>
<organism evidence="1 2">
    <name type="scientific">Chamaesiphon polymorphus CCALA 037</name>
    <dbReference type="NCBI Taxonomy" id="2107692"/>
    <lineage>
        <taxon>Bacteria</taxon>
        <taxon>Bacillati</taxon>
        <taxon>Cyanobacteriota</taxon>
        <taxon>Cyanophyceae</taxon>
        <taxon>Gomontiellales</taxon>
        <taxon>Chamaesiphonaceae</taxon>
        <taxon>Chamaesiphon</taxon>
    </lineage>
</organism>
<dbReference type="Proteomes" id="UP000238937">
    <property type="component" value="Unassembled WGS sequence"/>
</dbReference>
<dbReference type="InterPro" id="IPR018317">
    <property type="entry name" value="QueC"/>
</dbReference>
<dbReference type="InterPro" id="IPR014729">
    <property type="entry name" value="Rossmann-like_a/b/a_fold"/>
</dbReference>
<dbReference type="AlphaFoldDB" id="A0A2T1GP37"/>
<dbReference type="EMBL" id="PVWO01000001">
    <property type="protein sequence ID" value="PSB59618.1"/>
    <property type="molecule type" value="Genomic_DNA"/>
</dbReference>
<dbReference type="OrthoDB" id="9789567at2"/>
<evidence type="ECO:0000313" key="2">
    <source>
        <dbReference type="Proteomes" id="UP000238937"/>
    </source>
</evidence>
<proteinExistence type="predicted"/>
<keyword evidence="2" id="KW-1185">Reference proteome</keyword>
<dbReference type="SUPFAM" id="SSF52402">
    <property type="entry name" value="Adenine nucleotide alpha hydrolases-like"/>
    <property type="match status" value="1"/>
</dbReference>
<dbReference type="NCBIfam" id="NF041925">
    <property type="entry name" value="QatC"/>
    <property type="match status" value="1"/>
</dbReference>